<dbReference type="PANTHER" id="PTHR43443:SF1">
    <property type="entry name" value="3-HEXULOSE-6-PHOSPHATE ISOMERASE"/>
    <property type="match status" value="1"/>
</dbReference>
<dbReference type="CDD" id="cd05005">
    <property type="entry name" value="SIS_PHI"/>
    <property type="match status" value="1"/>
</dbReference>
<feature type="domain" description="SIS" evidence="2">
    <location>
        <begin position="32"/>
        <end position="170"/>
    </location>
</feature>
<evidence type="ECO:0000256" key="1">
    <source>
        <dbReference type="ARBA" id="ARBA00009235"/>
    </source>
</evidence>
<dbReference type="GO" id="GO:0016853">
    <property type="term" value="F:isomerase activity"/>
    <property type="evidence" value="ECO:0007669"/>
    <property type="project" value="UniProtKB-KW"/>
</dbReference>
<name>A0A662CZH1_UNCAE</name>
<comment type="similarity">
    <text evidence="1">Belongs to the SIS family. PHI subfamily.</text>
</comment>
<evidence type="ECO:0000313" key="3">
    <source>
        <dbReference type="EMBL" id="RLE06655.1"/>
    </source>
</evidence>
<dbReference type="InterPro" id="IPR001347">
    <property type="entry name" value="SIS_dom"/>
</dbReference>
<keyword evidence="3" id="KW-0413">Isomerase</keyword>
<dbReference type="InterPro" id="IPR046348">
    <property type="entry name" value="SIS_dom_sf"/>
</dbReference>
<reference evidence="3 4" key="1">
    <citation type="submission" date="2018-06" db="EMBL/GenBank/DDBJ databases">
        <title>Extensive metabolic versatility and redundancy in microbially diverse, dynamic hydrothermal sediments.</title>
        <authorList>
            <person name="Dombrowski N."/>
            <person name="Teske A."/>
            <person name="Baker B.J."/>
        </authorList>
    </citation>
    <scope>NUCLEOTIDE SEQUENCE [LARGE SCALE GENOMIC DNA]</scope>
    <source>
        <strain evidence="3">B7_G13</strain>
    </source>
</reference>
<dbReference type="NCBIfam" id="TIGR03127">
    <property type="entry name" value="RuMP_HxlB"/>
    <property type="match status" value="1"/>
</dbReference>
<dbReference type="Pfam" id="PF01380">
    <property type="entry name" value="SIS"/>
    <property type="match status" value="1"/>
</dbReference>
<dbReference type="InterPro" id="IPR017552">
    <property type="entry name" value="PHI/rmpB"/>
</dbReference>
<comment type="caution">
    <text evidence="3">The sequence shown here is derived from an EMBL/GenBank/DDBJ whole genome shotgun (WGS) entry which is preliminary data.</text>
</comment>
<dbReference type="GO" id="GO:0097367">
    <property type="term" value="F:carbohydrate derivative binding"/>
    <property type="evidence" value="ECO:0007669"/>
    <property type="project" value="InterPro"/>
</dbReference>
<gene>
    <name evidence="3" type="primary">hxlB</name>
    <name evidence="3" type="ORF">DRZ78_04330</name>
</gene>
<accession>A0A662CZH1</accession>
<sequence length="184" mass="20658">MDKLSCRQVLNLILSEVKGVLYRVDEEKAEKFVKEILEAKRIFLLGQGRSGLIARCFAMRLMHLGLSVYVIGETITPAIRERDLLIVCSASGEKLSTVKLSSLAREREAIICALTTRKSSSLAKIAHLVVEIPVPSERSGSIQPLGSLFEQSLLLYLEGIIFSLMKRMNISEKEMRERHTNLEV</sequence>
<dbReference type="AlphaFoldDB" id="A0A662CZH1"/>
<organism evidence="3 4">
    <name type="scientific">Aerophobetes bacterium</name>
    <dbReference type="NCBI Taxonomy" id="2030807"/>
    <lineage>
        <taxon>Bacteria</taxon>
        <taxon>Candidatus Aerophobota</taxon>
    </lineage>
</organism>
<evidence type="ECO:0000259" key="2">
    <source>
        <dbReference type="PROSITE" id="PS51464"/>
    </source>
</evidence>
<dbReference type="Gene3D" id="3.40.50.10490">
    <property type="entry name" value="Glucose-6-phosphate isomerase like protein, domain 1"/>
    <property type="match status" value="1"/>
</dbReference>
<dbReference type="SUPFAM" id="SSF53697">
    <property type="entry name" value="SIS domain"/>
    <property type="match status" value="1"/>
</dbReference>
<dbReference type="PROSITE" id="PS51464">
    <property type="entry name" value="SIS"/>
    <property type="match status" value="1"/>
</dbReference>
<proteinExistence type="inferred from homology"/>
<dbReference type="EMBL" id="QMPY01000163">
    <property type="protein sequence ID" value="RLE06655.1"/>
    <property type="molecule type" value="Genomic_DNA"/>
</dbReference>
<dbReference type="Proteomes" id="UP000277457">
    <property type="component" value="Unassembled WGS sequence"/>
</dbReference>
<protein>
    <submittedName>
        <fullName evidence="3">6-phospho-3-hexuloisomerase</fullName>
    </submittedName>
</protein>
<dbReference type="PANTHER" id="PTHR43443">
    <property type="entry name" value="3-HEXULOSE-6-PHOSPHATE ISOMERASE"/>
    <property type="match status" value="1"/>
</dbReference>
<dbReference type="GO" id="GO:1901135">
    <property type="term" value="P:carbohydrate derivative metabolic process"/>
    <property type="evidence" value="ECO:0007669"/>
    <property type="project" value="InterPro"/>
</dbReference>
<evidence type="ECO:0000313" key="4">
    <source>
        <dbReference type="Proteomes" id="UP000277457"/>
    </source>
</evidence>